<feature type="transmembrane region" description="Helical" evidence="1">
    <location>
        <begin position="137"/>
        <end position="160"/>
    </location>
</feature>
<dbReference type="AlphaFoldDB" id="A0AA36H4N9"/>
<keyword evidence="1" id="KW-1133">Transmembrane helix</keyword>
<dbReference type="EMBL" id="CATQJL010000305">
    <property type="protein sequence ID" value="CAJ0603716.1"/>
    <property type="molecule type" value="Genomic_DNA"/>
</dbReference>
<keyword evidence="1" id="KW-0812">Transmembrane</keyword>
<dbReference type="Proteomes" id="UP001176961">
    <property type="component" value="Unassembled WGS sequence"/>
</dbReference>
<evidence type="ECO:0000313" key="3">
    <source>
        <dbReference type="Proteomes" id="UP001176961"/>
    </source>
</evidence>
<keyword evidence="1" id="KW-0472">Membrane</keyword>
<protein>
    <submittedName>
        <fullName evidence="2">Uncharacterized protein</fullName>
    </submittedName>
</protein>
<comment type="caution">
    <text evidence="2">The sequence shown here is derived from an EMBL/GenBank/DDBJ whole genome shotgun (WGS) entry which is preliminary data.</text>
</comment>
<accession>A0AA36H4N9</accession>
<feature type="transmembrane region" description="Helical" evidence="1">
    <location>
        <begin position="104"/>
        <end position="125"/>
    </location>
</feature>
<proteinExistence type="predicted"/>
<feature type="transmembrane region" description="Helical" evidence="1">
    <location>
        <begin position="6"/>
        <end position="26"/>
    </location>
</feature>
<evidence type="ECO:0000313" key="2">
    <source>
        <dbReference type="EMBL" id="CAJ0603716.1"/>
    </source>
</evidence>
<keyword evidence="3" id="KW-1185">Reference proteome</keyword>
<evidence type="ECO:0000256" key="1">
    <source>
        <dbReference type="SAM" id="Phobius"/>
    </source>
</evidence>
<sequence length="206" mass="22424">MACLAVHSHLLFILLANYACLGYFLILCDQSMLRSSVNVNFTASNDGNVRNMDSNVSAKPSPNDAIGGVKIFASAILHFMVVSCLLACIFMNNCEKCSTTLPPAIIVVVLIFSCLFNVVGIVLLFTHQTYIPHEKTALLGVTIMSLVSSVFIVMVIAYFIKVPPRLLIVIDSHEANRLSQAKSREAKSRGSKNGITKALGLFRKSV</sequence>
<reference evidence="2" key="1">
    <citation type="submission" date="2023-07" db="EMBL/GenBank/DDBJ databases">
        <authorList>
            <consortium name="CYATHOMIX"/>
        </authorList>
    </citation>
    <scope>NUCLEOTIDE SEQUENCE</scope>
    <source>
        <strain evidence="2">N/A</strain>
    </source>
</reference>
<organism evidence="2 3">
    <name type="scientific">Cylicocyclus nassatus</name>
    <name type="common">Nematode worm</name>
    <dbReference type="NCBI Taxonomy" id="53992"/>
    <lineage>
        <taxon>Eukaryota</taxon>
        <taxon>Metazoa</taxon>
        <taxon>Ecdysozoa</taxon>
        <taxon>Nematoda</taxon>
        <taxon>Chromadorea</taxon>
        <taxon>Rhabditida</taxon>
        <taxon>Rhabditina</taxon>
        <taxon>Rhabditomorpha</taxon>
        <taxon>Strongyloidea</taxon>
        <taxon>Strongylidae</taxon>
        <taxon>Cylicocyclus</taxon>
    </lineage>
</organism>
<feature type="transmembrane region" description="Helical" evidence="1">
    <location>
        <begin position="71"/>
        <end position="92"/>
    </location>
</feature>
<gene>
    <name evidence="2" type="ORF">CYNAS_LOCUS15699</name>
</gene>
<name>A0AA36H4N9_CYLNA</name>